<feature type="transmembrane region" description="Helical" evidence="1">
    <location>
        <begin position="143"/>
        <end position="169"/>
    </location>
</feature>
<evidence type="ECO:0008006" key="4">
    <source>
        <dbReference type="Google" id="ProtNLM"/>
    </source>
</evidence>
<keyword evidence="3" id="KW-1185">Reference proteome</keyword>
<feature type="transmembrane region" description="Helical" evidence="1">
    <location>
        <begin position="258"/>
        <end position="281"/>
    </location>
</feature>
<name>A0AAX2DH01_9PSED</name>
<evidence type="ECO:0000256" key="1">
    <source>
        <dbReference type="SAM" id="Phobius"/>
    </source>
</evidence>
<sequence>MYLSARLDRSVLLNALLFFAYFLTLVWVNNSYVYILHEYMGAAAKHIDFGLIVYLAVLASICALLCGGRVERPGDLIVCLLFLVVVPHALVLNAANNFSPDTKPWEGVSLGVMFGVVIIALANKIRFYESQSRQSDALSRKCLAILAFANILVLCFIFFKSASYFSFSFPDQYVRRALARDVFQAGSGGGYLASIGTQAFFPVLFAWGVYRKSHIYILLGLANAFVLWGAFGQKYPFMVLLLIYFLMQYFRRYGNVKISWFLSGAVVFLLAGALEFELFGYSYLNDYFVRRAFIVPSTLLGAVDNFVLLFGYNFYSDTLLSSIMGVAKSEPLTFRIGQEIFDNPNLNANVNFFAIAYLQAKYVGVAVESLFVSGVVLLLNLLYTRYVAFLTIPVALLFATKILEQSLLTVLMGSGVFLMLGFIVLVSVPFTFGGSKCNER</sequence>
<feature type="transmembrane region" description="Helical" evidence="1">
    <location>
        <begin position="362"/>
        <end position="379"/>
    </location>
</feature>
<feature type="transmembrane region" description="Helical" evidence="1">
    <location>
        <begin position="293"/>
        <end position="315"/>
    </location>
</feature>
<proteinExistence type="predicted"/>
<feature type="transmembrane region" description="Helical" evidence="1">
    <location>
        <begin position="47"/>
        <end position="67"/>
    </location>
</feature>
<feature type="transmembrane region" description="Helical" evidence="1">
    <location>
        <begin position="217"/>
        <end position="246"/>
    </location>
</feature>
<organism evidence="2 3">
    <name type="scientific">Pseudomonas mediterranea</name>
    <dbReference type="NCBI Taxonomy" id="183795"/>
    <lineage>
        <taxon>Bacteria</taxon>
        <taxon>Pseudomonadati</taxon>
        <taxon>Pseudomonadota</taxon>
        <taxon>Gammaproteobacteria</taxon>
        <taxon>Pseudomonadales</taxon>
        <taxon>Pseudomonadaceae</taxon>
        <taxon>Pseudomonas</taxon>
    </lineage>
</organism>
<accession>A0AAX2DH01</accession>
<feature type="transmembrane region" description="Helical" evidence="1">
    <location>
        <begin position="386"/>
        <end position="403"/>
    </location>
</feature>
<evidence type="ECO:0000313" key="2">
    <source>
        <dbReference type="EMBL" id="SDU71701.1"/>
    </source>
</evidence>
<feature type="transmembrane region" description="Helical" evidence="1">
    <location>
        <begin position="12"/>
        <end position="35"/>
    </location>
</feature>
<feature type="transmembrane region" description="Helical" evidence="1">
    <location>
        <begin position="74"/>
        <end position="92"/>
    </location>
</feature>
<dbReference type="GeneID" id="76214678"/>
<gene>
    <name evidence="2" type="ORF">SAMN05216476_4670</name>
</gene>
<feature type="transmembrane region" description="Helical" evidence="1">
    <location>
        <begin position="104"/>
        <end position="122"/>
    </location>
</feature>
<feature type="transmembrane region" description="Helical" evidence="1">
    <location>
        <begin position="409"/>
        <end position="432"/>
    </location>
</feature>
<evidence type="ECO:0000313" key="3">
    <source>
        <dbReference type="Proteomes" id="UP000183772"/>
    </source>
</evidence>
<keyword evidence="1" id="KW-0472">Membrane</keyword>
<keyword evidence="1" id="KW-0812">Transmembrane</keyword>
<dbReference type="AlphaFoldDB" id="A0AAX2DH01"/>
<dbReference type="Proteomes" id="UP000183772">
    <property type="component" value="Chromosome I"/>
</dbReference>
<feature type="transmembrane region" description="Helical" evidence="1">
    <location>
        <begin position="189"/>
        <end position="210"/>
    </location>
</feature>
<reference evidence="2 3" key="1">
    <citation type="submission" date="2016-10" db="EMBL/GenBank/DDBJ databases">
        <authorList>
            <person name="Varghese N."/>
            <person name="Submissions S."/>
        </authorList>
    </citation>
    <scope>NUCLEOTIDE SEQUENCE [LARGE SCALE GENOMIC DNA]</scope>
    <source>
        <strain evidence="2 3">DSM 16733</strain>
    </source>
</reference>
<keyword evidence="1" id="KW-1133">Transmembrane helix</keyword>
<dbReference type="RefSeq" id="WP_144402679.1">
    <property type="nucleotide sequence ID" value="NZ_CAKKMJ010000056.1"/>
</dbReference>
<dbReference type="EMBL" id="LT629790">
    <property type="protein sequence ID" value="SDU71701.1"/>
    <property type="molecule type" value="Genomic_DNA"/>
</dbReference>
<protein>
    <recommendedName>
        <fullName evidence="4">Oligosaccharide repeat unit polymerase</fullName>
    </recommendedName>
</protein>